<proteinExistence type="predicted"/>
<evidence type="ECO:0000256" key="7">
    <source>
        <dbReference type="ARBA" id="ARBA00022692"/>
    </source>
</evidence>
<dbReference type="PROSITE" id="PS50109">
    <property type="entry name" value="HIS_KIN"/>
    <property type="match status" value="1"/>
</dbReference>
<dbReference type="EMBL" id="JACJVO010000030">
    <property type="protein sequence ID" value="MBB6733752.1"/>
    <property type="molecule type" value="Genomic_DNA"/>
</dbReference>
<dbReference type="EC" id="2.7.13.3" evidence="3"/>
<evidence type="ECO:0000256" key="14">
    <source>
        <dbReference type="SAM" id="Phobius"/>
    </source>
</evidence>
<dbReference type="GO" id="GO:0005524">
    <property type="term" value="F:ATP binding"/>
    <property type="evidence" value="ECO:0007669"/>
    <property type="project" value="UniProtKB-KW"/>
</dbReference>
<keyword evidence="7 14" id="KW-0812">Transmembrane</keyword>
<name>A0A7X0SPF3_9BACL</name>
<keyword evidence="9 16" id="KW-0418">Kinase</keyword>
<evidence type="ECO:0000256" key="2">
    <source>
        <dbReference type="ARBA" id="ARBA00004651"/>
    </source>
</evidence>
<evidence type="ECO:0000256" key="4">
    <source>
        <dbReference type="ARBA" id="ARBA00022475"/>
    </source>
</evidence>
<feature type="transmembrane region" description="Helical" evidence="14">
    <location>
        <begin position="115"/>
        <end position="133"/>
    </location>
</feature>
<dbReference type="Pfam" id="PF06580">
    <property type="entry name" value="His_kinase"/>
    <property type="match status" value="1"/>
</dbReference>
<dbReference type="AlphaFoldDB" id="A0A7X0SPF3"/>
<evidence type="ECO:0000256" key="8">
    <source>
        <dbReference type="ARBA" id="ARBA00022741"/>
    </source>
</evidence>
<feature type="transmembrane region" description="Helical" evidence="14">
    <location>
        <begin position="21"/>
        <end position="44"/>
    </location>
</feature>
<dbReference type="InterPro" id="IPR005467">
    <property type="entry name" value="His_kinase_dom"/>
</dbReference>
<dbReference type="SUPFAM" id="SSF55874">
    <property type="entry name" value="ATPase domain of HSP90 chaperone/DNA topoisomerase II/histidine kinase"/>
    <property type="match status" value="1"/>
</dbReference>
<evidence type="ECO:0000313" key="16">
    <source>
        <dbReference type="EMBL" id="MBB6733752.1"/>
    </source>
</evidence>
<organism evidence="16 17">
    <name type="scientific">Cohnella zeiphila</name>
    <dbReference type="NCBI Taxonomy" id="2761120"/>
    <lineage>
        <taxon>Bacteria</taxon>
        <taxon>Bacillati</taxon>
        <taxon>Bacillota</taxon>
        <taxon>Bacilli</taxon>
        <taxon>Bacillales</taxon>
        <taxon>Paenibacillaceae</taxon>
        <taxon>Cohnella</taxon>
    </lineage>
</organism>
<protein>
    <recommendedName>
        <fullName evidence="3">histidine kinase</fullName>
        <ecNumber evidence="3">2.7.13.3</ecNumber>
    </recommendedName>
</protein>
<feature type="domain" description="Histidine kinase" evidence="15">
    <location>
        <begin position="472"/>
        <end position="576"/>
    </location>
</feature>
<evidence type="ECO:0000256" key="13">
    <source>
        <dbReference type="ARBA" id="ARBA00023136"/>
    </source>
</evidence>
<dbReference type="GO" id="GO:0005886">
    <property type="term" value="C:plasma membrane"/>
    <property type="evidence" value="ECO:0007669"/>
    <property type="project" value="UniProtKB-SubCell"/>
</dbReference>
<dbReference type="InterPro" id="IPR003594">
    <property type="entry name" value="HATPase_dom"/>
</dbReference>
<keyword evidence="11 14" id="KW-1133">Transmembrane helix</keyword>
<dbReference type="PANTHER" id="PTHR34220:SF11">
    <property type="entry name" value="SENSOR PROTEIN KINASE HPTS"/>
    <property type="match status" value="1"/>
</dbReference>
<comment type="subcellular location">
    <subcellularLocation>
        <location evidence="2">Cell membrane</location>
        <topology evidence="2">Multi-pass membrane protein</topology>
    </subcellularLocation>
</comment>
<comment type="caution">
    <text evidence="16">The sequence shown here is derived from an EMBL/GenBank/DDBJ whole genome shotgun (WGS) entry which is preliminary data.</text>
</comment>
<gene>
    <name evidence="16" type="ORF">H7C18_22775</name>
</gene>
<dbReference type="Pfam" id="PF02518">
    <property type="entry name" value="HATPase_c"/>
    <property type="match status" value="1"/>
</dbReference>
<evidence type="ECO:0000256" key="6">
    <source>
        <dbReference type="ARBA" id="ARBA00022679"/>
    </source>
</evidence>
<dbReference type="InterPro" id="IPR004358">
    <property type="entry name" value="Sig_transdc_His_kin-like_C"/>
</dbReference>
<keyword evidence="13 14" id="KW-0472">Membrane</keyword>
<evidence type="ECO:0000256" key="5">
    <source>
        <dbReference type="ARBA" id="ARBA00022553"/>
    </source>
</evidence>
<reference evidence="16 17" key="1">
    <citation type="submission" date="2020-08" db="EMBL/GenBank/DDBJ databases">
        <title>Cohnella phylogeny.</title>
        <authorList>
            <person name="Dunlap C."/>
        </authorList>
    </citation>
    <scope>NUCLEOTIDE SEQUENCE [LARGE SCALE GENOMIC DNA]</scope>
    <source>
        <strain evidence="16 17">CBP 2801</strain>
    </source>
</reference>
<keyword evidence="5" id="KW-0597">Phosphoprotein</keyword>
<evidence type="ECO:0000259" key="15">
    <source>
        <dbReference type="PROSITE" id="PS50109"/>
    </source>
</evidence>
<dbReference type="InterPro" id="IPR010559">
    <property type="entry name" value="Sig_transdc_His_kin_internal"/>
</dbReference>
<evidence type="ECO:0000256" key="3">
    <source>
        <dbReference type="ARBA" id="ARBA00012438"/>
    </source>
</evidence>
<keyword evidence="17" id="KW-1185">Reference proteome</keyword>
<dbReference type="PRINTS" id="PR00344">
    <property type="entry name" value="BCTRLSENSOR"/>
</dbReference>
<evidence type="ECO:0000256" key="10">
    <source>
        <dbReference type="ARBA" id="ARBA00022840"/>
    </source>
</evidence>
<evidence type="ECO:0000256" key="9">
    <source>
        <dbReference type="ARBA" id="ARBA00022777"/>
    </source>
</evidence>
<sequence length="579" mass="65671">MMKVRPRSGRSAGAYTYSLKYRFLLILVVSTLTPLAIIGSISYVSMYDILRNKAEAGVRSNLHQVRLSLDDTLAHLNHASQQLAFDGRVGKNLENYLSADLYEKKQLSDEIRNEISLIHFTNPTLGLMFYYFADDRQVLFENYGVSEDFDPGKLPVLFKYNQITYYGPHMSNNPIDGHIVLSISRKVDLPDRDDVYVYIETNFKMAETIIQGDQFGGDLIHLIADPDGKVVYSEAPDRFPRGMVVTGGTKNRSLAKDYLTYEESSNQEWMAIAAISKSKYRSEITRWELQFAFFAALTLVASCLIAWLVWRTVYRPLTLLGKDIRSVKHRGEAFPERRSRIREFAVIYREFADMRERIGELIADVEVKEKGKARLEVEKLMSQINPHFVHNTLDTIRWVARGNGQKEIDRLVSNLNKVLHYNLGKGGEARLAAEIEALRSYVELQSVRYNFQFDVRIEAHPALLELPIPRFILQPLVENALFHGLDEDGWIEVSVAEESGTHLRIRVTDNGEGMGPEEIERLLGGRSSGGKKAGLGIGLGYVYQMVKYQFGTDGSFQIHSEPGGGTTIELRLPLAREEG</sequence>
<dbReference type="Gene3D" id="3.30.565.10">
    <property type="entry name" value="Histidine kinase-like ATPase, C-terminal domain"/>
    <property type="match status" value="1"/>
</dbReference>
<dbReference type="PANTHER" id="PTHR34220">
    <property type="entry name" value="SENSOR HISTIDINE KINASE YPDA"/>
    <property type="match status" value="1"/>
</dbReference>
<accession>A0A7X0SPF3</accession>
<evidence type="ECO:0000256" key="1">
    <source>
        <dbReference type="ARBA" id="ARBA00000085"/>
    </source>
</evidence>
<keyword evidence="6" id="KW-0808">Transferase</keyword>
<feature type="transmembrane region" description="Helical" evidence="14">
    <location>
        <begin position="289"/>
        <end position="310"/>
    </location>
</feature>
<dbReference type="Proteomes" id="UP000564644">
    <property type="component" value="Unassembled WGS sequence"/>
</dbReference>
<dbReference type="RefSeq" id="WP_185131416.1">
    <property type="nucleotide sequence ID" value="NZ_JACJVO010000030.1"/>
</dbReference>
<evidence type="ECO:0000313" key="17">
    <source>
        <dbReference type="Proteomes" id="UP000564644"/>
    </source>
</evidence>
<dbReference type="SMART" id="SM00387">
    <property type="entry name" value="HATPase_c"/>
    <property type="match status" value="1"/>
</dbReference>
<comment type="catalytic activity">
    <reaction evidence="1">
        <text>ATP + protein L-histidine = ADP + protein N-phospho-L-histidine.</text>
        <dbReference type="EC" id="2.7.13.3"/>
    </reaction>
</comment>
<dbReference type="Gene3D" id="6.10.340.10">
    <property type="match status" value="1"/>
</dbReference>
<evidence type="ECO:0000256" key="11">
    <source>
        <dbReference type="ARBA" id="ARBA00022989"/>
    </source>
</evidence>
<dbReference type="InterPro" id="IPR036890">
    <property type="entry name" value="HATPase_C_sf"/>
</dbReference>
<keyword evidence="8" id="KW-0547">Nucleotide-binding</keyword>
<dbReference type="GO" id="GO:0000155">
    <property type="term" value="F:phosphorelay sensor kinase activity"/>
    <property type="evidence" value="ECO:0007669"/>
    <property type="project" value="InterPro"/>
</dbReference>
<keyword evidence="4" id="KW-1003">Cell membrane</keyword>
<keyword evidence="10" id="KW-0067">ATP-binding</keyword>
<keyword evidence="12" id="KW-0902">Two-component regulatory system</keyword>
<evidence type="ECO:0000256" key="12">
    <source>
        <dbReference type="ARBA" id="ARBA00023012"/>
    </source>
</evidence>
<dbReference type="InterPro" id="IPR050640">
    <property type="entry name" value="Bact_2-comp_sensor_kinase"/>
</dbReference>